<name>A0A918REM3_9GAMM</name>
<evidence type="ECO:0000313" key="1">
    <source>
        <dbReference type="EMBL" id="GGZ96079.1"/>
    </source>
</evidence>
<dbReference type="SUPFAM" id="SSF51658">
    <property type="entry name" value="Xylose isomerase-like"/>
    <property type="match status" value="1"/>
</dbReference>
<gene>
    <name evidence="1" type="ORF">GCM10008090_00330</name>
</gene>
<dbReference type="PANTHER" id="PTHR12110">
    <property type="entry name" value="HYDROXYPYRUVATE ISOMERASE"/>
    <property type="match status" value="1"/>
</dbReference>
<evidence type="ECO:0000313" key="2">
    <source>
        <dbReference type="Proteomes" id="UP000614811"/>
    </source>
</evidence>
<comment type="caution">
    <text evidence="1">The sequence shown here is derived from an EMBL/GenBank/DDBJ whole genome shotgun (WGS) entry which is preliminary data.</text>
</comment>
<accession>A0A918REM3</accession>
<dbReference type="Gene3D" id="3.20.20.150">
    <property type="entry name" value="Divalent-metal-dependent TIM barrel enzymes"/>
    <property type="match status" value="1"/>
</dbReference>
<dbReference type="Proteomes" id="UP000614811">
    <property type="component" value="Unassembled WGS sequence"/>
</dbReference>
<dbReference type="RefSeq" id="WP_189397985.1">
    <property type="nucleotide sequence ID" value="NZ_BMXA01000001.1"/>
</dbReference>
<proteinExistence type="predicted"/>
<dbReference type="AlphaFoldDB" id="A0A918REM3"/>
<dbReference type="InterPro" id="IPR036237">
    <property type="entry name" value="Xyl_isomerase-like_sf"/>
</dbReference>
<keyword evidence="2" id="KW-1185">Reference proteome</keyword>
<keyword evidence="1" id="KW-0413">Isomerase</keyword>
<organism evidence="1 2">
    <name type="scientific">Arenicella chitinivorans</name>
    <dbReference type="NCBI Taxonomy" id="1329800"/>
    <lineage>
        <taxon>Bacteria</taxon>
        <taxon>Pseudomonadati</taxon>
        <taxon>Pseudomonadota</taxon>
        <taxon>Gammaproteobacteria</taxon>
        <taxon>Arenicellales</taxon>
        <taxon>Arenicellaceae</taxon>
        <taxon>Arenicella</taxon>
    </lineage>
</organism>
<dbReference type="PANTHER" id="PTHR12110:SF41">
    <property type="entry name" value="INOSOSE DEHYDRATASE"/>
    <property type="match status" value="1"/>
</dbReference>
<reference evidence="1" key="2">
    <citation type="submission" date="2020-09" db="EMBL/GenBank/DDBJ databases">
        <authorList>
            <person name="Sun Q."/>
            <person name="Kim S."/>
        </authorList>
    </citation>
    <scope>NUCLEOTIDE SEQUENCE</scope>
    <source>
        <strain evidence="1">KCTC 12711</strain>
    </source>
</reference>
<protein>
    <submittedName>
        <fullName evidence="1">Sugar phosphate isomerase</fullName>
    </submittedName>
</protein>
<dbReference type="GO" id="GO:0016853">
    <property type="term" value="F:isomerase activity"/>
    <property type="evidence" value="ECO:0007669"/>
    <property type="project" value="UniProtKB-KW"/>
</dbReference>
<reference evidence="1" key="1">
    <citation type="journal article" date="2014" name="Int. J. Syst. Evol. Microbiol.">
        <title>Complete genome sequence of Corynebacterium casei LMG S-19264T (=DSM 44701T), isolated from a smear-ripened cheese.</title>
        <authorList>
            <consortium name="US DOE Joint Genome Institute (JGI-PGF)"/>
            <person name="Walter F."/>
            <person name="Albersmeier A."/>
            <person name="Kalinowski J."/>
            <person name="Ruckert C."/>
        </authorList>
    </citation>
    <scope>NUCLEOTIDE SEQUENCE</scope>
    <source>
        <strain evidence="1">KCTC 12711</strain>
    </source>
</reference>
<dbReference type="EMBL" id="BMXA01000001">
    <property type="protein sequence ID" value="GGZ96079.1"/>
    <property type="molecule type" value="Genomic_DNA"/>
</dbReference>
<sequence length="281" mass="30951">MPKFIDLILISLLMLIPSAHGSELKVSIQLWSVKEELKVDFKGTIKALADMGFQGVEFANEFGEFANDPVGLVEFIRSQGLEISGAHTVFPTLEPDKIDATLAFYAAAEVPLVVIAWDDRAFDPTTVWQTIADLNRLYEPVTQAGFLFGYHNHAEEFAPYRGKTTLWDHIANSTPESLVMQLDAGWAKTAGINPESVVRQHPGRTFAIHYKASSPESAGQTRPIIGEDTINWAALIVANSEVGGTQWVVLEQEVYPDGLAPLDAIRLSKRALDGFLQTAER</sequence>
<dbReference type="InterPro" id="IPR050312">
    <property type="entry name" value="IolE/XylAMocC-like"/>
</dbReference>